<protein>
    <submittedName>
        <fullName evidence="7">Fe(3+)-citrate-binding protein YfmC</fullName>
    </submittedName>
</protein>
<proteinExistence type="inferred from homology"/>
<dbReference type="SUPFAM" id="SSF53807">
    <property type="entry name" value="Helical backbone' metal receptor"/>
    <property type="match status" value="1"/>
</dbReference>
<keyword evidence="4 5" id="KW-0732">Signal</keyword>
<dbReference type="AlphaFoldDB" id="A0A1Y2MLL4"/>
<keyword evidence="3" id="KW-0813">Transport</keyword>
<comment type="caution">
    <text evidence="7">The sequence shown here is derived from an EMBL/GenBank/DDBJ whole genome shotgun (WGS) entry which is preliminary data.</text>
</comment>
<dbReference type="Pfam" id="PF01497">
    <property type="entry name" value="Peripla_BP_2"/>
    <property type="match status" value="1"/>
</dbReference>
<evidence type="ECO:0000256" key="2">
    <source>
        <dbReference type="ARBA" id="ARBA00008814"/>
    </source>
</evidence>
<comment type="subcellular location">
    <subcellularLocation>
        <location evidence="1">Cell envelope</location>
    </subcellularLocation>
</comment>
<dbReference type="InterPro" id="IPR051313">
    <property type="entry name" value="Bact_iron-sidero_bind"/>
</dbReference>
<evidence type="ECO:0000256" key="3">
    <source>
        <dbReference type="ARBA" id="ARBA00022448"/>
    </source>
</evidence>
<feature type="chain" id="PRO_5012530996" evidence="5">
    <location>
        <begin position="28"/>
        <end position="332"/>
    </location>
</feature>
<sequence>MPRRLLPALAALTAALALVAGCGSGPAADGTGPAAADGAFPVTVPTAFGDVTIPEQPQRVVALGWSDAETALALGVEPVGAADWLAIGDDGLGPWVPQNYTTPPTVLGTLEVDLEAVAALEPDLILDTRAAGTRDRYDRLNQLGVPVVGIPAGGENYLTTWRDQLRTVGAALGRAEQAGQLQDDLEQRFADARAQHPQLAGATVVSGARNTLGEYAAYTAGSGRVTFLEELGMALAPQIAALPTEGFSTPISRERMNLLDADVTVMQPIGKDATEIENDPLWQAVPSVSAGRGVLLSDRDVSQAFSAASVQGWTYALERTVPRLADAATAAP</sequence>
<dbReference type="GO" id="GO:1901678">
    <property type="term" value="P:iron coordination entity transport"/>
    <property type="evidence" value="ECO:0007669"/>
    <property type="project" value="UniProtKB-ARBA"/>
</dbReference>
<dbReference type="RefSeq" id="WP_174824363.1">
    <property type="nucleotide sequence ID" value="NZ_AP018920.1"/>
</dbReference>
<evidence type="ECO:0000256" key="5">
    <source>
        <dbReference type="SAM" id="SignalP"/>
    </source>
</evidence>
<dbReference type="PROSITE" id="PS50983">
    <property type="entry name" value="FE_B12_PBP"/>
    <property type="match status" value="1"/>
</dbReference>
<evidence type="ECO:0000256" key="1">
    <source>
        <dbReference type="ARBA" id="ARBA00004196"/>
    </source>
</evidence>
<dbReference type="InterPro" id="IPR002491">
    <property type="entry name" value="ABC_transptr_periplasmic_BD"/>
</dbReference>
<dbReference type="PROSITE" id="PS51257">
    <property type="entry name" value="PROKAR_LIPOPROTEIN"/>
    <property type="match status" value="1"/>
</dbReference>
<dbReference type="EMBL" id="MIGB01000050">
    <property type="protein sequence ID" value="OSY35547.1"/>
    <property type="molecule type" value="Genomic_DNA"/>
</dbReference>
<dbReference type="STRING" id="2074.BG845_05987"/>
<feature type="signal peptide" evidence="5">
    <location>
        <begin position="1"/>
        <end position="27"/>
    </location>
</feature>
<accession>A0A1Y2MLL4</accession>
<dbReference type="CDD" id="cd01146">
    <property type="entry name" value="FhuD"/>
    <property type="match status" value="1"/>
</dbReference>
<evidence type="ECO:0000313" key="8">
    <source>
        <dbReference type="Proteomes" id="UP000194360"/>
    </source>
</evidence>
<gene>
    <name evidence="7" type="primary">yfmC_10</name>
    <name evidence="7" type="ORF">BG845_05987</name>
</gene>
<dbReference type="Gene3D" id="3.40.50.1980">
    <property type="entry name" value="Nitrogenase molybdenum iron protein domain"/>
    <property type="match status" value="2"/>
</dbReference>
<name>A0A1Y2MLL4_PSEAH</name>
<dbReference type="PANTHER" id="PTHR30532:SF24">
    <property type="entry name" value="FERRIC ENTEROBACTIN-BINDING PERIPLASMIC PROTEIN FEPB"/>
    <property type="match status" value="1"/>
</dbReference>
<evidence type="ECO:0000259" key="6">
    <source>
        <dbReference type="PROSITE" id="PS50983"/>
    </source>
</evidence>
<dbReference type="PANTHER" id="PTHR30532">
    <property type="entry name" value="IRON III DICITRATE-BINDING PERIPLASMIC PROTEIN"/>
    <property type="match status" value="1"/>
</dbReference>
<evidence type="ECO:0000313" key="7">
    <source>
        <dbReference type="EMBL" id="OSY35547.1"/>
    </source>
</evidence>
<feature type="domain" description="Fe/B12 periplasmic-binding" evidence="6">
    <location>
        <begin position="59"/>
        <end position="328"/>
    </location>
</feature>
<keyword evidence="8" id="KW-1185">Reference proteome</keyword>
<dbReference type="Proteomes" id="UP000194360">
    <property type="component" value="Unassembled WGS sequence"/>
</dbReference>
<organism evidence="7 8">
    <name type="scientific">Pseudonocardia autotrophica</name>
    <name type="common">Amycolata autotrophica</name>
    <name type="synonym">Nocardia autotrophica</name>
    <dbReference type="NCBI Taxonomy" id="2074"/>
    <lineage>
        <taxon>Bacteria</taxon>
        <taxon>Bacillati</taxon>
        <taxon>Actinomycetota</taxon>
        <taxon>Actinomycetes</taxon>
        <taxon>Pseudonocardiales</taxon>
        <taxon>Pseudonocardiaceae</taxon>
        <taxon>Pseudonocardia</taxon>
    </lineage>
</organism>
<dbReference type="GO" id="GO:0030288">
    <property type="term" value="C:outer membrane-bounded periplasmic space"/>
    <property type="evidence" value="ECO:0007669"/>
    <property type="project" value="TreeGrafter"/>
</dbReference>
<evidence type="ECO:0000256" key="4">
    <source>
        <dbReference type="ARBA" id="ARBA00022729"/>
    </source>
</evidence>
<reference evidence="7 8" key="1">
    <citation type="submission" date="2016-09" db="EMBL/GenBank/DDBJ databases">
        <title>Pseudonocardia autotrophica DSM535, a candidate organism with high potential of specific P450 cytochromes.</title>
        <authorList>
            <person name="Grumaz C."/>
            <person name="Vainshtein Y."/>
            <person name="Kirstahler P."/>
            <person name="Sohn K."/>
        </authorList>
    </citation>
    <scope>NUCLEOTIDE SEQUENCE [LARGE SCALE GENOMIC DNA]</scope>
    <source>
        <strain evidence="7 8">DSM 535</strain>
    </source>
</reference>
<comment type="similarity">
    <text evidence="2">Belongs to the bacterial solute-binding protein 8 family.</text>
</comment>